<dbReference type="InterPro" id="IPR032466">
    <property type="entry name" value="Metal_Hydrolase"/>
</dbReference>
<dbReference type="Gene3D" id="2.30.40.10">
    <property type="entry name" value="Urease, subunit C, domain 1"/>
    <property type="match status" value="1"/>
</dbReference>
<dbReference type="InterPro" id="IPR011059">
    <property type="entry name" value="Metal-dep_hydrolase_composite"/>
</dbReference>
<organism evidence="1 2">
    <name type="scientific">Brevibacterium aurantiacum</name>
    <dbReference type="NCBI Taxonomy" id="273384"/>
    <lineage>
        <taxon>Bacteria</taxon>
        <taxon>Bacillati</taxon>
        <taxon>Actinomycetota</taxon>
        <taxon>Actinomycetes</taxon>
        <taxon>Micrococcales</taxon>
        <taxon>Brevibacteriaceae</taxon>
        <taxon>Brevibacterium</taxon>
    </lineage>
</organism>
<name>A0A1D7W297_BREAU</name>
<reference evidence="2" key="1">
    <citation type="submission" date="2016-09" db="EMBL/GenBank/DDBJ databases">
        <title>Complete Genome Sequence of Brevibacterium linens SMQ-1335.</title>
        <authorList>
            <person name="de Melo A.G."/>
            <person name="Labrie S.J."/>
            <person name="Dumaresq J."/>
            <person name="Roberts R.J."/>
            <person name="Tremblay D.M."/>
            <person name="Moineau S."/>
        </authorList>
    </citation>
    <scope>NUCLEOTIDE SEQUENCE [LARGE SCALE GENOMIC DNA]</scope>
    <source>
        <strain evidence="2">SMQ-1335</strain>
    </source>
</reference>
<dbReference type="RefSeq" id="WP_069599863.1">
    <property type="nucleotide sequence ID" value="NZ_CP017150.1"/>
</dbReference>
<dbReference type="InterPro" id="IPR006680">
    <property type="entry name" value="Amidohydro-rel"/>
</dbReference>
<evidence type="ECO:0000313" key="2">
    <source>
        <dbReference type="Proteomes" id="UP000094793"/>
    </source>
</evidence>
<dbReference type="CDD" id="cd01299">
    <property type="entry name" value="Met_dep_hydrolase_A"/>
    <property type="match status" value="1"/>
</dbReference>
<proteinExistence type="predicted"/>
<accession>A0A1D7W297</accession>
<dbReference type="OrthoDB" id="3189065at2"/>
<sequence>MSIAYLPATNRESEHIILRGATLIDGNGGDPITDSEIEVRDGRIVYVGSRRDEGTTSAREGNDAGDTSPRVIQLQGKTIMPGFIDSHVHFGLTVENPAANLARFASERIVRSVVNARNTLMAGVTTARDLGGTDRGIRDSIEQGLILGPRIHLAISPLSPTGGHTDFTMPNGMPTMPPMPVDPIIDTDDDVRRTIRTLVRSGADVIKVCTTGGVSSPTDTPDDIGVPEEHVRLIVEETAKRAGQPVAAHAQGPEGIKAAIRGGVRSVEHGYGIDDEGIELMLEHGTFLVPTLSSALRIPDPKNVPGYLYEKKVKWSAIARERVAVAMAAGVKVALGTDAGVCPHGLNLREEMHAVELSLTPMQAIVAGTKNAAELLRLSADVGTLEEGKLADLVVVDFDPLADITALAEPDNVKAVVQGGSLVKDSAGWFGSAAVTSALG</sequence>
<dbReference type="SUPFAM" id="SSF51556">
    <property type="entry name" value="Metallo-dependent hydrolases"/>
    <property type="match status" value="1"/>
</dbReference>
<dbReference type="Proteomes" id="UP000094793">
    <property type="component" value="Chromosome"/>
</dbReference>
<dbReference type="SUPFAM" id="SSF51338">
    <property type="entry name" value="Composite domain of metallo-dependent hydrolases"/>
    <property type="match status" value="1"/>
</dbReference>
<evidence type="ECO:0000313" key="1">
    <source>
        <dbReference type="EMBL" id="AOP53166.1"/>
    </source>
</evidence>
<dbReference type="Pfam" id="PF01979">
    <property type="entry name" value="Amidohydro_1"/>
    <property type="match status" value="1"/>
</dbReference>
<protein>
    <submittedName>
        <fullName evidence="1">Xaa-Pro dipeptidase, putative</fullName>
    </submittedName>
</protein>
<dbReference type="GO" id="GO:0016810">
    <property type="term" value="F:hydrolase activity, acting on carbon-nitrogen (but not peptide) bonds"/>
    <property type="evidence" value="ECO:0007669"/>
    <property type="project" value="InterPro"/>
</dbReference>
<dbReference type="InterPro" id="IPR051781">
    <property type="entry name" value="Metallo-dep_Hydrolase"/>
</dbReference>
<dbReference type="EMBL" id="CP017150">
    <property type="protein sequence ID" value="AOP53166.1"/>
    <property type="molecule type" value="Genomic_DNA"/>
</dbReference>
<gene>
    <name evidence="1" type="ORF">BLSMQ_1456</name>
</gene>
<dbReference type="PANTHER" id="PTHR43135">
    <property type="entry name" value="ALPHA-D-RIBOSE 1-METHYLPHOSPHONATE 5-TRIPHOSPHATE DIPHOSPHATASE"/>
    <property type="match status" value="1"/>
</dbReference>
<dbReference type="AlphaFoldDB" id="A0A1D7W297"/>
<dbReference type="Gene3D" id="3.20.20.140">
    <property type="entry name" value="Metal-dependent hydrolases"/>
    <property type="match status" value="1"/>
</dbReference>
<dbReference type="InterPro" id="IPR057744">
    <property type="entry name" value="OTAase-like"/>
</dbReference>
<dbReference type="PATRIC" id="fig|1703.10.peg.1494"/>
<dbReference type="KEGG" id="blin:BLSMQ_1456"/>
<dbReference type="eggNOG" id="COG1228">
    <property type="taxonomic scope" value="Bacteria"/>
</dbReference>
<dbReference type="PANTHER" id="PTHR43135:SF3">
    <property type="entry name" value="ALPHA-D-RIBOSE 1-METHYLPHOSPHONATE 5-TRIPHOSPHATE DIPHOSPHATASE"/>
    <property type="match status" value="1"/>
</dbReference>